<dbReference type="Gene3D" id="1.10.30.50">
    <property type="match status" value="1"/>
</dbReference>
<reference evidence="3 4" key="1">
    <citation type="journal article" date="2019" name="Int. J. Syst. Evol. Microbiol.">
        <title>The Global Catalogue of Microorganisms (GCM) 10K type strain sequencing project: providing services to taxonomists for standard genome sequencing and annotation.</title>
        <authorList>
            <consortium name="The Broad Institute Genomics Platform"/>
            <consortium name="The Broad Institute Genome Sequencing Center for Infectious Disease"/>
            <person name="Wu L."/>
            <person name="Ma J."/>
        </authorList>
    </citation>
    <scope>NUCLEOTIDE SEQUENCE [LARGE SCALE GENOMIC DNA]</scope>
    <source>
        <strain evidence="3 4">JCM 16227</strain>
    </source>
</reference>
<evidence type="ECO:0000313" key="3">
    <source>
        <dbReference type="EMBL" id="GAA2382382.1"/>
    </source>
</evidence>
<evidence type="ECO:0000313" key="4">
    <source>
        <dbReference type="Proteomes" id="UP001501170"/>
    </source>
</evidence>
<dbReference type="RefSeq" id="WP_346076425.1">
    <property type="nucleotide sequence ID" value="NZ_BAAARB010000011.1"/>
</dbReference>
<name>A0ABN3HLL5_9ACTN</name>
<comment type="caution">
    <text evidence="3">The sequence shown here is derived from an EMBL/GenBank/DDBJ whole genome shotgun (WGS) entry which is preliminary data.</text>
</comment>
<dbReference type="CDD" id="cd00085">
    <property type="entry name" value="HNHc"/>
    <property type="match status" value="1"/>
</dbReference>
<dbReference type="SMART" id="SM00507">
    <property type="entry name" value="HNHc"/>
    <property type="match status" value="1"/>
</dbReference>
<dbReference type="InterPro" id="IPR003870">
    <property type="entry name" value="DUF222"/>
</dbReference>
<dbReference type="InterPro" id="IPR003615">
    <property type="entry name" value="HNH_nuc"/>
</dbReference>
<dbReference type="InterPro" id="IPR002711">
    <property type="entry name" value="HNH"/>
</dbReference>
<keyword evidence="4" id="KW-1185">Reference proteome</keyword>
<dbReference type="Proteomes" id="UP001501170">
    <property type="component" value="Unassembled WGS sequence"/>
</dbReference>
<organism evidence="3 4">
    <name type="scientific">Gordonia cholesterolivorans</name>
    <dbReference type="NCBI Taxonomy" id="559625"/>
    <lineage>
        <taxon>Bacteria</taxon>
        <taxon>Bacillati</taxon>
        <taxon>Actinomycetota</taxon>
        <taxon>Actinomycetes</taxon>
        <taxon>Mycobacteriales</taxon>
        <taxon>Gordoniaceae</taxon>
        <taxon>Gordonia</taxon>
    </lineage>
</organism>
<protein>
    <recommendedName>
        <fullName evidence="2">HNH nuclease domain-containing protein</fullName>
    </recommendedName>
</protein>
<dbReference type="Pfam" id="PF01844">
    <property type="entry name" value="HNH"/>
    <property type="match status" value="1"/>
</dbReference>
<sequence>MNLTEAVKEFADRLSDELSPAMGGESGGSLARLIDSVARAGVDDRELLVLMAELTRLLNLTTTALAGVSEAAARSGLPTRKRVRSVVDLLKGLGHSPAAAHRLARVGGVAATLPSLSRQARAGGVSVEHVDAVGRGIAFVEKRIPLDSAAREDLARRLTVQETPADVARRARELALEWAPEIDESDPDSVPVAENSELNEMSLAVGADGRLSATLDVDVLTGEELSAALDRLCRPVPLPDGSPDPRAVGRRRADAFGQIVRSFLSGRDRPSSGGVLPHVTLVVPSRTEERVSGRRSEAEQRVSSLGYTGPVSSATVGLVLCDAAVRRIVVDGESVPLDVGREQRLVTAGIRRALEVRDRGCAFPGCGRPVGWTDAHHCIPWSQGGETSLDNSVLLCRMHHTLIHQSGWEVFIGHDRYPWFREPANTDQPHRPRRELRSNARRTLTSAPAAA</sequence>
<accession>A0ABN3HLL5</accession>
<dbReference type="EMBL" id="BAAARB010000011">
    <property type="protein sequence ID" value="GAA2382382.1"/>
    <property type="molecule type" value="Genomic_DNA"/>
</dbReference>
<comment type="similarity">
    <text evidence="1">Belongs to the Rv1128c/1148c/1588c/1702c/1945/3466 family.</text>
</comment>
<evidence type="ECO:0000259" key="2">
    <source>
        <dbReference type="SMART" id="SM00507"/>
    </source>
</evidence>
<proteinExistence type="inferred from homology"/>
<evidence type="ECO:0000256" key="1">
    <source>
        <dbReference type="ARBA" id="ARBA00023450"/>
    </source>
</evidence>
<gene>
    <name evidence="3" type="ORF">GCM10009855_23210</name>
</gene>
<dbReference type="Pfam" id="PF02720">
    <property type="entry name" value="DUF222"/>
    <property type="match status" value="1"/>
</dbReference>
<feature type="domain" description="HNH nuclease" evidence="2">
    <location>
        <begin position="349"/>
        <end position="401"/>
    </location>
</feature>